<dbReference type="AlphaFoldDB" id="A0A075LLB6"/>
<dbReference type="Gene3D" id="1.10.10.10">
    <property type="entry name" value="Winged helix-like DNA-binding domain superfamily/Winged helix DNA-binding domain"/>
    <property type="match status" value="1"/>
</dbReference>
<dbReference type="Proteomes" id="UP000027980">
    <property type="component" value="Chromosome"/>
</dbReference>
<dbReference type="Pfam" id="PF02082">
    <property type="entry name" value="Rrf2"/>
    <property type="match status" value="1"/>
</dbReference>
<dbReference type="GeneID" id="34222040"/>
<dbReference type="PROSITE" id="PS01332">
    <property type="entry name" value="HTH_RRF2_1"/>
    <property type="match status" value="1"/>
</dbReference>
<dbReference type="InterPro" id="IPR030489">
    <property type="entry name" value="TR_Rrf2-type_CS"/>
</dbReference>
<dbReference type="InterPro" id="IPR036388">
    <property type="entry name" value="WH-like_DNA-bd_sf"/>
</dbReference>
<dbReference type="HOGENOM" id="CLU_107144_1_0_9"/>
<proteinExistence type="predicted"/>
<dbReference type="KEGG" id="tap:GZ22_13625"/>
<gene>
    <name evidence="1" type="ORF">GZ22_13625</name>
</gene>
<accession>A0A075LLB6</accession>
<evidence type="ECO:0000313" key="2">
    <source>
        <dbReference type="Proteomes" id="UP000027980"/>
    </source>
</evidence>
<dbReference type="GO" id="GO:0005829">
    <property type="term" value="C:cytosol"/>
    <property type="evidence" value="ECO:0007669"/>
    <property type="project" value="TreeGrafter"/>
</dbReference>
<organism evidence="1 2">
    <name type="scientific">Terribacillus saccharophilus</name>
    <dbReference type="NCBI Taxonomy" id="361277"/>
    <lineage>
        <taxon>Bacteria</taxon>
        <taxon>Bacillati</taxon>
        <taxon>Bacillota</taxon>
        <taxon>Bacilli</taxon>
        <taxon>Bacillales</taxon>
        <taxon>Bacillaceae</taxon>
        <taxon>Terribacillus</taxon>
    </lineage>
</organism>
<dbReference type="InterPro" id="IPR036390">
    <property type="entry name" value="WH_DNA-bd_sf"/>
</dbReference>
<dbReference type="PANTHER" id="PTHR33221:SF9">
    <property type="entry name" value="RRF2 FAMILY PROTEIN"/>
    <property type="match status" value="1"/>
</dbReference>
<dbReference type="RefSeq" id="WP_038563325.1">
    <property type="nucleotide sequence ID" value="NZ_CP008876.1"/>
</dbReference>
<evidence type="ECO:0000313" key="1">
    <source>
        <dbReference type="EMBL" id="AIF67570.1"/>
    </source>
</evidence>
<dbReference type="InterPro" id="IPR000944">
    <property type="entry name" value="Tscrpt_reg_Rrf2"/>
</dbReference>
<dbReference type="PANTHER" id="PTHR33221">
    <property type="entry name" value="WINGED HELIX-TURN-HELIX TRANSCRIPTIONAL REGULATOR, RRF2 FAMILY"/>
    <property type="match status" value="1"/>
</dbReference>
<name>A0A075LLB6_9BACI</name>
<dbReference type="EMBL" id="CP008876">
    <property type="protein sequence ID" value="AIF67570.1"/>
    <property type="molecule type" value="Genomic_DNA"/>
</dbReference>
<dbReference type="OrthoDB" id="9808360at2"/>
<dbReference type="NCBIfam" id="TIGR00738">
    <property type="entry name" value="rrf2_super"/>
    <property type="match status" value="1"/>
</dbReference>
<sequence>MKYTKATNYALHTIAYLGLLPSGKAIGVKPLAEVQKVSPTYLSKVLTTLVKAGLIVSAPGVKGGYRLIKNVEDITFLDVIQAVEGLNPLFHCSLDNHVHDKENCFIQQTMNEAEKKMEEHLQSQTIALVLQKIDQHVSDYLQSEAG</sequence>
<dbReference type="PROSITE" id="PS51197">
    <property type="entry name" value="HTH_RRF2_2"/>
    <property type="match status" value="1"/>
</dbReference>
<dbReference type="SUPFAM" id="SSF46785">
    <property type="entry name" value="Winged helix' DNA-binding domain"/>
    <property type="match status" value="1"/>
</dbReference>
<reference evidence="1 2" key="1">
    <citation type="submission" date="2014-07" db="EMBL/GenBank/DDBJ databases">
        <title>Complete genome sequence of a moderately halophilic bacterium Terribacillus aidingensis MP602, isolated from Cryptomeria fortunei in Tianmu mountain in China.</title>
        <authorList>
            <person name="Wang Y."/>
            <person name="Lu P."/>
            <person name="Zhang L."/>
        </authorList>
    </citation>
    <scope>NUCLEOTIDE SEQUENCE [LARGE SCALE GENOMIC DNA]</scope>
    <source>
        <strain evidence="1 2">MP602</strain>
    </source>
</reference>
<protein>
    <submittedName>
        <fullName evidence="1">Rrf2 family transcriptional regulator</fullName>
    </submittedName>
</protein>
<dbReference type="GO" id="GO:0003700">
    <property type="term" value="F:DNA-binding transcription factor activity"/>
    <property type="evidence" value="ECO:0007669"/>
    <property type="project" value="TreeGrafter"/>
</dbReference>